<dbReference type="EMBL" id="CM004387">
    <property type="protein sequence ID" value="OAY60882.1"/>
    <property type="molecule type" value="Genomic_DNA"/>
</dbReference>
<dbReference type="EMBL" id="CM004387">
    <property type="protein sequence ID" value="OAY60883.1"/>
    <property type="molecule type" value="Genomic_DNA"/>
</dbReference>
<gene>
    <name evidence="2" type="ORF">MANES_01G147100</name>
</gene>
<reference evidence="2" key="1">
    <citation type="submission" date="2016-02" db="EMBL/GenBank/DDBJ databases">
        <title>WGS assembly of Manihot esculenta.</title>
        <authorList>
            <person name="Bredeson J.V."/>
            <person name="Prochnik S.E."/>
            <person name="Lyons J.B."/>
            <person name="Schmutz J."/>
            <person name="Grimwood J."/>
            <person name="Vrebalov J."/>
            <person name="Bart R.S."/>
            <person name="Amuge T."/>
            <person name="Ferguson M.E."/>
            <person name="Green R."/>
            <person name="Putnam N."/>
            <person name="Stites J."/>
            <person name="Rounsley S."/>
            <person name="Rokhsar D.S."/>
        </authorList>
    </citation>
    <scope>NUCLEOTIDE SEQUENCE [LARGE SCALE GENOMIC DNA]</scope>
    <source>
        <tissue evidence="2">Leaf</tissue>
    </source>
</reference>
<evidence type="ECO:0000256" key="1">
    <source>
        <dbReference type="SAM" id="Phobius"/>
    </source>
</evidence>
<keyword evidence="1" id="KW-0812">Transmembrane</keyword>
<name>A0A251LRU0_MANES</name>
<sequence length="62" mass="6957">MLIERQDSYACGLGVGQNNCSSCKRLLTVVCISLFTLVILNMELTLFLYHIIAALRWPAIAR</sequence>
<keyword evidence="1" id="KW-0472">Membrane</keyword>
<keyword evidence="1" id="KW-1133">Transmembrane helix</keyword>
<protein>
    <submittedName>
        <fullName evidence="2">Uncharacterized protein</fullName>
    </submittedName>
</protein>
<organism evidence="2">
    <name type="scientific">Manihot esculenta</name>
    <name type="common">Cassava</name>
    <name type="synonym">Jatropha manihot</name>
    <dbReference type="NCBI Taxonomy" id="3983"/>
    <lineage>
        <taxon>Eukaryota</taxon>
        <taxon>Viridiplantae</taxon>
        <taxon>Streptophyta</taxon>
        <taxon>Embryophyta</taxon>
        <taxon>Tracheophyta</taxon>
        <taxon>Spermatophyta</taxon>
        <taxon>Magnoliopsida</taxon>
        <taxon>eudicotyledons</taxon>
        <taxon>Gunneridae</taxon>
        <taxon>Pentapetalae</taxon>
        <taxon>rosids</taxon>
        <taxon>fabids</taxon>
        <taxon>Malpighiales</taxon>
        <taxon>Euphorbiaceae</taxon>
        <taxon>Crotonoideae</taxon>
        <taxon>Manihoteae</taxon>
        <taxon>Manihot</taxon>
    </lineage>
</organism>
<accession>A0A251LRU0</accession>
<feature type="transmembrane region" description="Helical" evidence="1">
    <location>
        <begin position="26"/>
        <end position="52"/>
    </location>
</feature>
<proteinExistence type="predicted"/>
<dbReference type="AlphaFoldDB" id="A0A251LRU0"/>
<evidence type="ECO:0000313" key="2">
    <source>
        <dbReference type="EMBL" id="OAY60882.1"/>
    </source>
</evidence>